<feature type="transmembrane region" description="Helical" evidence="1">
    <location>
        <begin position="588"/>
        <end position="605"/>
    </location>
</feature>
<reference evidence="4 5" key="1">
    <citation type="submission" date="2014-06" db="EMBL/GenBank/DDBJ databases">
        <title>Draft genome sequence of an extremely salt tolerant bacteria Halomonas salina/CIFRI 1.</title>
        <authorList>
            <person name="Behera B.D."/>
            <person name="Meena D.K."/>
            <person name="Das P."/>
            <person name="Maharana J."/>
            <person name="Paria P."/>
            <person name="Sharma A.P."/>
            <person name="Shamsudheen K.V."/>
            <person name="Rijit J."/>
            <person name="Dixit V."/>
            <person name="Verma A."/>
            <person name="Scaria V."/>
            <person name="Sivasubbu S."/>
        </authorList>
    </citation>
    <scope>NUCLEOTIDE SEQUENCE [LARGE SCALE GENOMIC DNA]</scope>
    <source>
        <strain evidence="4 5">CIFRI 1</strain>
    </source>
</reference>
<keyword evidence="5" id="KW-1185">Reference proteome</keyword>
<evidence type="ECO:0000259" key="3">
    <source>
        <dbReference type="SMART" id="SM00327"/>
    </source>
</evidence>
<dbReference type="InterPro" id="IPR002035">
    <property type="entry name" value="VWF_A"/>
</dbReference>
<dbReference type="SMART" id="SM00327">
    <property type="entry name" value="VWA"/>
    <property type="match status" value="1"/>
</dbReference>
<feature type="chain" id="PRO_5045439581" description="VWFA domain-containing protein" evidence="2">
    <location>
        <begin position="33"/>
        <end position="622"/>
    </location>
</feature>
<comment type="caution">
    <text evidence="4">The sequence shown here is derived from an EMBL/GenBank/DDBJ whole genome shotgun (WGS) entry which is preliminary data.</text>
</comment>
<name>A0ABR4WQ34_9GAMM</name>
<evidence type="ECO:0000256" key="2">
    <source>
        <dbReference type="SAM" id="SignalP"/>
    </source>
</evidence>
<evidence type="ECO:0000313" key="5">
    <source>
        <dbReference type="Proteomes" id="UP000029721"/>
    </source>
</evidence>
<evidence type="ECO:0000256" key="1">
    <source>
        <dbReference type="SAM" id="Phobius"/>
    </source>
</evidence>
<feature type="domain" description="VWFA" evidence="3">
    <location>
        <begin position="48"/>
        <end position="235"/>
    </location>
</feature>
<keyword evidence="1" id="KW-0812">Transmembrane</keyword>
<keyword evidence="2" id="KW-0732">Signal</keyword>
<dbReference type="Pfam" id="PF00092">
    <property type="entry name" value="VWA"/>
    <property type="match status" value="1"/>
</dbReference>
<feature type="signal peptide" evidence="2">
    <location>
        <begin position="1"/>
        <end position="32"/>
    </location>
</feature>
<dbReference type="EMBL" id="JOKD01000067">
    <property type="protein sequence ID" value="KGE76831.1"/>
    <property type="molecule type" value="Genomic_DNA"/>
</dbReference>
<gene>
    <name evidence="4" type="ORF">FP66_14175</name>
</gene>
<keyword evidence="1" id="KW-0472">Membrane</keyword>
<organism evidence="4 5">
    <name type="scientific">Halomonas salina</name>
    <dbReference type="NCBI Taxonomy" id="42565"/>
    <lineage>
        <taxon>Bacteria</taxon>
        <taxon>Pseudomonadati</taxon>
        <taxon>Pseudomonadota</taxon>
        <taxon>Gammaproteobacteria</taxon>
        <taxon>Oceanospirillales</taxon>
        <taxon>Halomonadaceae</taxon>
        <taxon>Halomonas</taxon>
    </lineage>
</organism>
<dbReference type="Proteomes" id="UP000029721">
    <property type="component" value="Unassembled WGS sequence"/>
</dbReference>
<evidence type="ECO:0000313" key="4">
    <source>
        <dbReference type="EMBL" id="KGE76831.1"/>
    </source>
</evidence>
<dbReference type="RefSeq" id="WP_035599568.1">
    <property type="nucleotide sequence ID" value="NZ_JOKD01000067.1"/>
</dbReference>
<proteinExistence type="predicted"/>
<dbReference type="SUPFAM" id="SSF53300">
    <property type="entry name" value="vWA-like"/>
    <property type="match status" value="1"/>
</dbReference>
<accession>A0ABR4WQ34</accession>
<dbReference type="InterPro" id="IPR036465">
    <property type="entry name" value="vWFA_dom_sf"/>
</dbReference>
<dbReference type="Gene3D" id="3.40.50.410">
    <property type="entry name" value="von Willebrand factor, type A domain"/>
    <property type="match status" value="1"/>
</dbReference>
<protein>
    <recommendedName>
        <fullName evidence="3">VWFA domain-containing protein</fullName>
    </recommendedName>
</protein>
<keyword evidence="1" id="KW-1133">Transmembrane helix</keyword>
<sequence>MQRGNPGGRGALRLLWLIALCLLGLGASSSHAQAQTQTQTEPRAVQEHDDVRAVVDVSGSMKNHDPDRLAESAMGLLVSLLPEGASAGVWTFGERVGNPLPLGRVGDDWRERALSLPPSPRDQQYTDIEAALREAANGEASGGLHLILMTDGVIDLPPGSGDKPAIDRASRRRIVEELAPELAAQGVTVHAIAFSDEADLALVERLAQRTGGLASRVASPEGLMGAFLDIFERIFPADRLPLDDDGGFVVDEGVDRLSALIFHDPEAEPLTLIAPDGTRYRADSAPEGANWQVEPRFDLIRMPEPEAGQWRLEGPVDDGSRISISGPWRLRTATLPATLYRGFPVPVEAWLEAEREALPLPGNLTLEVSLASPDGEAQSSVTLAADDQGRFRGELPAPALTGNAQLLVRAVGDGFTRQRRQAVNVLPSIGVAHDPAEGRVVLAAEHPRLNRDNTEIRGELAGAALEAEPVGETRWTMALPELDPDLRQPLTLTARVTLDGETRELSLPRLMLNPDARVGIAGADAGPTLAAERFGDADEDAAAEAEPSLADRFVEGVNDLPATLRMAWQEGWPGLVERVRGWSQGPTFWILLVLAIGLVLLRLLWRHTSRSASSRERRDPHV</sequence>
<dbReference type="CDD" id="cd00198">
    <property type="entry name" value="vWFA"/>
    <property type="match status" value="1"/>
</dbReference>